<keyword evidence="3" id="KW-1185">Reference proteome</keyword>
<sequence>MQSATTTSTALTVPSASFFPTPTEISTSIRWLRDHPVVAAATCAAATAVSMAAYFALSPKPSKTDHVECFDPVVTRHNSKRGESNASDYPTEKDSTMSFGSVLGGDVACAEFQPPQLQVVPEKGVVTHPDDGEPGSPEWGWYVSTTPPDEMYPPYVPK</sequence>
<dbReference type="AlphaFoldDB" id="A0A6G0XJ34"/>
<protein>
    <submittedName>
        <fullName evidence="2">Uncharacterized protein</fullName>
    </submittedName>
</protein>
<accession>A0A6G0XJ34</accession>
<evidence type="ECO:0000313" key="3">
    <source>
        <dbReference type="Proteomes" id="UP000481153"/>
    </source>
</evidence>
<dbReference type="EMBL" id="VJMJ01000054">
    <property type="protein sequence ID" value="KAF0740183.1"/>
    <property type="molecule type" value="Genomic_DNA"/>
</dbReference>
<name>A0A6G0XJ34_9STRA</name>
<evidence type="ECO:0000313" key="2">
    <source>
        <dbReference type="EMBL" id="KAF0740183.1"/>
    </source>
</evidence>
<feature type="region of interest" description="Disordered" evidence="1">
    <location>
        <begin position="120"/>
        <end position="146"/>
    </location>
</feature>
<organism evidence="2 3">
    <name type="scientific">Aphanomyces euteiches</name>
    <dbReference type="NCBI Taxonomy" id="100861"/>
    <lineage>
        <taxon>Eukaryota</taxon>
        <taxon>Sar</taxon>
        <taxon>Stramenopiles</taxon>
        <taxon>Oomycota</taxon>
        <taxon>Saprolegniomycetes</taxon>
        <taxon>Saprolegniales</taxon>
        <taxon>Verrucalvaceae</taxon>
        <taxon>Aphanomyces</taxon>
    </lineage>
</organism>
<evidence type="ECO:0000256" key="1">
    <source>
        <dbReference type="SAM" id="MobiDB-lite"/>
    </source>
</evidence>
<dbReference type="OrthoDB" id="195658at2759"/>
<dbReference type="Proteomes" id="UP000481153">
    <property type="component" value="Unassembled WGS sequence"/>
</dbReference>
<comment type="caution">
    <text evidence="2">The sequence shown here is derived from an EMBL/GenBank/DDBJ whole genome shotgun (WGS) entry which is preliminary data.</text>
</comment>
<feature type="region of interest" description="Disordered" evidence="1">
    <location>
        <begin position="75"/>
        <end position="97"/>
    </location>
</feature>
<reference evidence="2 3" key="1">
    <citation type="submission" date="2019-07" db="EMBL/GenBank/DDBJ databases">
        <title>Genomics analysis of Aphanomyces spp. identifies a new class of oomycete effector associated with host adaptation.</title>
        <authorList>
            <person name="Gaulin E."/>
        </authorList>
    </citation>
    <scope>NUCLEOTIDE SEQUENCE [LARGE SCALE GENOMIC DNA]</scope>
    <source>
        <strain evidence="2 3">ATCC 201684</strain>
    </source>
</reference>
<dbReference type="VEuPathDB" id="FungiDB:AeMF1_018932"/>
<gene>
    <name evidence="2" type="ORF">Ae201684_004415</name>
</gene>
<proteinExistence type="predicted"/>